<evidence type="ECO:0000313" key="1">
    <source>
        <dbReference type="EMBL" id="KAI5681138.1"/>
    </source>
</evidence>
<dbReference type="EMBL" id="CM044701">
    <property type="protein sequence ID" value="KAI5681138.1"/>
    <property type="molecule type" value="Genomic_DNA"/>
</dbReference>
<comment type="caution">
    <text evidence="1">The sequence shown here is derived from an EMBL/GenBank/DDBJ whole genome shotgun (WGS) entry which is preliminary data.</text>
</comment>
<organism evidence="1 2">
    <name type="scientific">Catharanthus roseus</name>
    <name type="common">Madagascar periwinkle</name>
    <name type="synonym">Vinca rosea</name>
    <dbReference type="NCBI Taxonomy" id="4058"/>
    <lineage>
        <taxon>Eukaryota</taxon>
        <taxon>Viridiplantae</taxon>
        <taxon>Streptophyta</taxon>
        <taxon>Embryophyta</taxon>
        <taxon>Tracheophyta</taxon>
        <taxon>Spermatophyta</taxon>
        <taxon>Magnoliopsida</taxon>
        <taxon>eudicotyledons</taxon>
        <taxon>Gunneridae</taxon>
        <taxon>Pentapetalae</taxon>
        <taxon>asterids</taxon>
        <taxon>lamiids</taxon>
        <taxon>Gentianales</taxon>
        <taxon>Apocynaceae</taxon>
        <taxon>Rauvolfioideae</taxon>
        <taxon>Vinceae</taxon>
        <taxon>Catharanthinae</taxon>
        <taxon>Catharanthus</taxon>
    </lineage>
</organism>
<keyword evidence="2" id="KW-1185">Reference proteome</keyword>
<reference evidence="2" key="1">
    <citation type="journal article" date="2023" name="Nat. Plants">
        <title>Single-cell RNA sequencing provides a high-resolution roadmap for understanding the multicellular compartmentation of specialized metabolism.</title>
        <authorList>
            <person name="Sun S."/>
            <person name="Shen X."/>
            <person name="Li Y."/>
            <person name="Li Y."/>
            <person name="Wang S."/>
            <person name="Li R."/>
            <person name="Zhang H."/>
            <person name="Shen G."/>
            <person name="Guo B."/>
            <person name="Wei J."/>
            <person name="Xu J."/>
            <person name="St-Pierre B."/>
            <person name="Chen S."/>
            <person name="Sun C."/>
        </authorList>
    </citation>
    <scope>NUCLEOTIDE SEQUENCE [LARGE SCALE GENOMIC DNA]</scope>
</reference>
<protein>
    <submittedName>
        <fullName evidence="1">Uncharacterized protein</fullName>
    </submittedName>
</protein>
<evidence type="ECO:0000313" key="2">
    <source>
        <dbReference type="Proteomes" id="UP001060085"/>
    </source>
</evidence>
<proteinExistence type="predicted"/>
<gene>
    <name evidence="1" type="ORF">M9H77_02365</name>
</gene>
<name>A0ACC0C8L1_CATRO</name>
<sequence length="287" mass="32083">MEWGPRDEPLEAWILRAVTGLVTDDDLILRARGFIFLLIGGHMLLDFSRNLVHVRYLSLSEDIDAISDEYIRWYQGITWVYIGNPTNRDTCSVGYQPSGTSMLQEVEDMASAVIQEPPSSLSPMAIFAKKVQTIIRRCMTFPIQPLHHRPQEHVPDWGARGVKWGTRRQPDRGAGGGRPPVPSFSGRHEQCRSQACKGGGRHCKCLPLPILGFVPFQSPHPTSFGFSGFCAPSPPGTAGSPTPHQPISQVSSSDEEERTDDTDVIQHLGFRHRVGKKIMRFTPFDWP</sequence>
<accession>A0ACC0C8L1</accession>
<dbReference type="Proteomes" id="UP001060085">
    <property type="component" value="Linkage Group LG01"/>
</dbReference>